<dbReference type="OrthoDB" id="9771186at2"/>
<proteinExistence type="inferred from homology"/>
<gene>
    <name evidence="5" type="ORF">SAMN05660429_02555</name>
</gene>
<keyword evidence="5" id="KW-0675">Receptor</keyword>
<dbReference type="AlphaFoldDB" id="A0A1I0GSZ5"/>
<evidence type="ECO:0000256" key="2">
    <source>
        <dbReference type="ARBA" id="ARBA00009023"/>
    </source>
</evidence>
<keyword evidence="3" id="KW-0813">Transport</keyword>
<evidence type="ECO:0000256" key="4">
    <source>
        <dbReference type="ARBA" id="ARBA00022729"/>
    </source>
</evidence>
<dbReference type="NCBIfam" id="TIGR00787">
    <property type="entry name" value="dctP"/>
    <property type="match status" value="1"/>
</dbReference>
<accession>A0A1I0GSZ5</accession>
<evidence type="ECO:0000256" key="3">
    <source>
        <dbReference type="ARBA" id="ARBA00022448"/>
    </source>
</evidence>
<dbReference type="GO" id="GO:0055085">
    <property type="term" value="P:transmembrane transport"/>
    <property type="evidence" value="ECO:0007669"/>
    <property type="project" value="InterPro"/>
</dbReference>
<protein>
    <submittedName>
        <fullName evidence="5">Tripartite ATP-independent transporter solute receptor, DctP family</fullName>
    </submittedName>
</protein>
<dbReference type="EMBL" id="FOHK01000013">
    <property type="protein sequence ID" value="SET74451.1"/>
    <property type="molecule type" value="Genomic_DNA"/>
</dbReference>
<keyword evidence="4" id="KW-0732">Signal</keyword>
<dbReference type="NCBIfam" id="NF037995">
    <property type="entry name" value="TRAP_S1"/>
    <property type="match status" value="1"/>
</dbReference>
<name>A0A1I0GSZ5_THASX</name>
<evidence type="ECO:0000313" key="6">
    <source>
        <dbReference type="Proteomes" id="UP000199308"/>
    </source>
</evidence>
<comment type="similarity">
    <text evidence="2">Belongs to the bacterial solute-binding protein 7 family.</text>
</comment>
<evidence type="ECO:0000256" key="1">
    <source>
        <dbReference type="ARBA" id="ARBA00004196"/>
    </source>
</evidence>
<evidence type="ECO:0000313" key="5">
    <source>
        <dbReference type="EMBL" id="SET74451.1"/>
    </source>
</evidence>
<comment type="subcellular location">
    <subcellularLocation>
        <location evidence="1">Cell envelope</location>
    </subcellularLocation>
</comment>
<dbReference type="InterPro" id="IPR038404">
    <property type="entry name" value="TRAP_DctP_sf"/>
</dbReference>
<dbReference type="InterPro" id="IPR004682">
    <property type="entry name" value="TRAP_DctP"/>
</dbReference>
<keyword evidence="6" id="KW-1185">Reference proteome</keyword>
<organism evidence="5 6">
    <name type="scientific">Thalassotalea agarivorans</name>
    <name type="common">Thalassomonas agarivorans</name>
    <dbReference type="NCBI Taxonomy" id="349064"/>
    <lineage>
        <taxon>Bacteria</taxon>
        <taxon>Pseudomonadati</taxon>
        <taxon>Pseudomonadota</taxon>
        <taxon>Gammaproteobacteria</taxon>
        <taxon>Alteromonadales</taxon>
        <taxon>Colwelliaceae</taxon>
        <taxon>Thalassotalea</taxon>
    </lineage>
</organism>
<sequence>MDTLWRRSTLLFIWTVTFLIGLSVSDTQAQETETRRLIWAHVYETSVPLHKWAVWAAEEIKKQTNGRYQIDVFPMSTLGKEIQLNQSLSLGTIDIVYAGTSFVAQKYPPLALSELPYMFRDYQHWETFKNSVVFEDMINEYKRSSLGNQILGNTYYGQRHLTSNFPVTKPAHMKNLKIRVPNAEVYKLFPNANGANPSPIAFSEAYLALQQGVVDAQENPLPTIQAKKFYEVNTHINLTGHILGSILTVASERLWQELSTVDKVIFKKVLNQAAQGASNDTREAEQALVNWFKQQGIQVHEVDRASFRRNTLPLHAEITSRIGESYYDNIQRLEHDNASNTH</sequence>
<dbReference type="InterPro" id="IPR018389">
    <property type="entry name" value="DctP_fam"/>
</dbReference>
<dbReference type="STRING" id="349064.SAMN05660429_02555"/>
<dbReference type="GO" id="GO:0030288">
    <property type="term" value="C:outer membrane-bounded periplasmic space"/>
    <property type="evidence" value="ECO:0007669"/>
    <property type="project" value="InterPro"/>
</dbReference>
<dbReference type="Proteomes" id="UP000199308">
    <property type="component" value="Unassembled WGS sequence"/>
</dbReference>
<dbReference type="Gene3D" id="3.40.190.170">
    <property type="entry name" value="Bacterial extracellular solute-binding protein, family 7"/>
    <property type="match status" value="1"/>
</dbReference>
<dbReference type="RefSeq" id="WP_093331190.1">
    <property type="nucleotide sequence ID" value="NZ_AP027363.1"/>
</dbReference>
<dbReference type="Pfam" id="PF03480">
    <property type="entry name" value="DctP"/>
    <property type="match status" value="1"/>
</dbReference>
<dbReference type="PANTHER" id="PTHR33376">
    <property type="match status" value="1"/>
</dbReference>
<dbReference type="CDD" id="cd13672">
    <property type="entry name" value="PBP2_TRAP_Siap"/>
    <property type="match status" value="1"/>
</dbReference>
<dbReference type="PANTHER" id="PTHR33376:SF4">
    <property type="entry name" value="SIALIC ACID-BINDING PERIPLASMIC PROTEIN SIAP"/>
    <property type="match status" value="1"/>
</dbReference>
<reference evidence="5 6" key="1">
    <citation type="submission" date="2016-10" db="EMBL/GenBank/DDBJ databases">
        <authorList>
            <person name="de Groot N.N."/>
        </authorList>
    </citation>
    <scope>NUCLEOTIDE SEQUENCE [LARGE SCALE GENOMIC DNA]</scope>
    <source>
        <strain evidence="5 6">DSM 19706</strain>
    </source>
</reference>
<dbReference type="PIRSF" id="PIRSF006470">
    <property type="entry name" value="DctB"/>
    <property type="match status" value="1"/>
</dbReference>